<evidence type="ECO:0000313" key="2">
    <source>
        <dbReference type="EMBL" id="AKU96983.1"/>
    </source>
</evidence>
<dbReference type="KEGG" id="llu:AKJ09_03647"/>
<evidence type="ECO:0000313" key="3">
    <source>
        <dbReference type="Proteomes" id="UP000064967"/>
    </source>
</evidence>
<accession>A0A0K1PTW4</accession>
<dbReference type="AlphaFoldDB" id="A0A0K1PTW4"/>
<dbReference type="EMBL" id="CP012333">
    <property type="protein sequence ID" value="AKU96983.1"/>
    <property type="molecule type" value="Genomic_DNA"/>
</dbReference>
<reference evidence="2 3" key="1">
    <citation type="submission" date="2015-08" db="EMBL/GenBank/DDBJ databases">
        <authorList>
            <person name="Babu N.S."/>
            <person name="Beckwith C.J."/>
            <person name="Beseler K.G."/>
            <person name="Brison A."/>
            <person name="Carone J.V."/>
            <person name="Caskin T.P."/>
            <person name="Diamond M."/>
            <person name="Durham M.E."/>
            <person name="Foxe J.M."/>
            <person name="Go M."/>
            <person name="Henderson B.A."/>
            <person name="Jones I.B."/>
            <person name="McGettigan J.A."/>
            <person name="Micheletti S.J."/>
            <person name="Nasrallah M.E."/>
            <person name="Ortiz D."/>
            <person name="Piller C.R."/>
            <person name="Privatt S.R."/>
            <person name="Schneider S.L."/>
            <person name="Sharp S."/>
            <person name="Smith T.C."/>
            <person name="Stanton J.D."/>
            <person name="Ullery H.E."/>
            <person name="Wilson R.J."/>
            <person name="Serrano M.G."/>
            <person name="Buck G."/>
            <person name="Lee V."/>
            <person name="Wang Y."/>
            <person name="Carvalho R."/>
            <person name="Voegtly L."/>
            <person name="Shi R."/>
            <person name="Duckworth R."/>
            <person name="Johnson A."/>
            <person name="Loviza R."/>
            <person name="Walstead R."/>
            <person name="Shah Z."/>
            <person name="Kiflezghi M."/>
            <person name="Wade K."/>
            <person name="Ball S.L."/>
            <person name="Bradley K.W."/>
            <person name="Asai D.J."/>
            <person name="Bowman C.A."/>
            <person name="Russell D.A."/>
            <person name="Pope W.H."/>
            <person name="Jacobs-Sera D."/>
            <person name="Hendrix R.W."/>
            <person name="Hatfull G.F."/>
        </authorList>
    </citation>
    <scope>NUCLEOTIDE SEQUENCE [LARGE SCALE GENOMIC DNA]</scope>
    <source>
        <strain evidence="2 3">DSM 27648</strain>
    </source>
</reference>
<protein>
    <recommendedName>
        <fullName evidence="1">Peptidase S74 domain-containing protein</fullName>
    </recommendedName>
</protein>
<dbReference type="Proteomes" id="UP000064967">
    <property type="component" value="Chromosome"/>
</dbReference>
<dbReference type="PROSITE" id="PS51688">
    <property type="entry name" value="ICA"/>
    <property type="match status" value="1"/>
</dbReference>
<evidence type="ECO:0000259" key="1">
    <source>
        <dbReference type="PROSITE" id="PS51688"/>
    </source>
</evidence>
<keyword evidence="3" id="KW-1185">Reference proteome</keyword>
<feature type="domain" description="Peptidase S74" evidence="1">
    <location>
        <begin position="112"/>
        <end position="205"/>
    </location>
</feature>
<proteinExistence type="predicted"/>
<dbReference type="InterPro" id="IPR030392">
    <property type="entry name" value="S74_ICA"/>
</dbReference>
<name>A0A0K1PTW4_9BACT</name>
<organism evidence="2 3">
    <name type="scientific">Labilithrix luteola</name>
    <dbReference type="NCBI Taxonomy" id="1391654"/>
    <lineage>
        <taxon>Bacteria</taxon>
        <taxon>Pseudomonadati</taxon>
        <taxon>Myxococcota</taxon>
        <taxon>Polyangia</taxon>
        <taxon>Polyangiales</taxon>
        <taxon>Labilitrichaceae</taxon>
        <taxon>Labilithrix</taxon>
    </lineage>
</organism>
<sequence length="224" mass="24392">MEDGESCSATSTCSYDGSSCTCGVFCRSYPVGQPPCNPDAGITTNCCDQTKPPTWHCFDGPAYCPTPRPHVGDPCAKEGDSCALAPPAECGQMVLSCRQGRWELPMAQCPISTARAKQDITYVGPAEAERLREELLRVRLATYRYKASDPSQHLGFIIEDMPDGSPAVLSSRERVDLYGYVSMTVAAIQEQQKQIDLLQTELARVKRDCGAPKEAPPSRPTQSH</sequence>
<gene>
    <name evidence="2" type="ORF">AKJ09_03647</name>
</gene>